<dbReference type="EMBL" id="BOQL01000022">
    <property type="protein sequence ID" value="GIM67650.1"/>
    <property type="molecule type" value="Genomic_DNA"/>
</dbReference>
<gene>
    <name evidence="2" type="ORF">Aau02nite_28220</name>
</gene>
<evidence type="ECO:0000256" key="1">
    <source>
        <dbReference type="SAM" id="MobiDB-lite"/>
    </source>
</evidence>
<dbReference type="RefSeq" id="WP_212988838.1">
    <property type="nucleotide sequence ID" value="NZ_BAABEA010000005.1"/>
</dbReference>
<dbReference type="Proteomes" id="UP000681340">
    <property type="component" value="Unassembled WGS sequence"/>
</dbReference>
<accession>A0A919S9Y2</accession>
<feature type="region of interest" description="Disordered" evidence="1">
    <location>
        <begin position="55"/>
        <end position="83"/>
    </location>
</feature>
<evidence type="ECO:0000313" key="3">
    <source>
        <dbReference type="Proteomes" id="UP000681340"/>
    </source>
</evidence>
<feature type="compositionally biased region" description="Low complexity" evidence="1">
    <location>
        <begin position="74"/>
        <end position="83"/>
    </location>
</feature>
<name>A0A919S9Y2_9ACTN</name>
<keyword evidence="3" id="KW-1185">Reference proteome</keyword>
<evidence type="ECO:0000313" key="2">
    <source>
        <dbReference type="EMBL" id="GIM67650.1"/>
    </source>
</evidence>
<proteinExistence type="predicted"/>
<sequence length="83" mass="9098">MEVHWFLPTAGDRHGITTGGQAAATVRTERPPELGYLALVARAAERLGFTGEHYRIEGATTREPPNPVSRRTRSTPSSPRCAR</sequence>
<protein>
    <submittedName>
        <fullName evidence="2">Uncharacterized protein</fullName>
    </submittedName>
</protein>
<organism evidence="2 3">
    <name type="scientific">Actinoplanes auranticolor</name>
    <dbReference type="NCBI Taxonomy" id="47988"/>
    <lineage>
        <taxon>Bacteria</taxon>
        <taxon>Bacillati</taxon>
        <taxon>Actinomycetota</taxon>
        <taxon>Actinomycetes</taxon>
        <taxon>Micromonosporales</taxon>
        <taxon>Micromonosporaceae</taxon>
        <taxon>Actinoplanes</taxon>
    </lineage>
</organism>
<reference evidence="2" key="1">
    <citation type="submission" date="2021-03" db="EMBL/GenBank/DDBJ databases">
        <title>Whole genome shotgun sequence of Actinoplanes auranticolor NBRC 12245.</title>
        <authorList>
            <person name="Komaki H."/>
            <person name="Tamura T."/>
        </authorList>
    </citation>
    <scope>NUCLEOTIDE SEQUENCE</scope>
    <source>
        <strain evidence="2">NBRC 12245</strain>
    </source>
</reference>
<comment type="caution">
    <text evidence="2">The sequence shown here is derived from an EMBL/GenBank/DDBJ whole genome shotgun (WGS) entry which is preliminary data.</text>
</comment>
<dbReference type="AlphaFoldDB" id="A0A919S9Y2"/>